<dbReference type="GO" id="GO:0008270">
    <property type="term" value="F:zinc ion binding"/>
    <property type="evidence" value="ECO:0007669"/>
    <property type="project" value="InterPro"/>
</dbReference>
<dbReference type="Proteomes" id="UP000789759">
    <property type="component" value="Unassembled WGS sequence"/>
</dbReference>
<dbReference type="InterPro" id="IPR001138">
    <property type="entry name" value="Zn2Cys6_DnaBD"/>
</dbReference>
<feature type="non-terminal residue" evidence="2">
    <location>
        <position position="1"/>
    </location>
</feature>
<evidence type="ECO:0000313" key="3">
    <source>
        <dbReference type="Proteomes" id="UP000789759"/>
    </source>
</evidence>
<dbReference type="CDD" id="cd00067">
    <property type="entry name" value="GAL4"/>
    <property type="match status" value="1"/>
</dbReference>
<dbReference type="InterPro" id="IPR036864">
    <property type="entry name" value="Zn2-C6_fun-type_DNA-bd_sf"/>
</dbReference>
<accession>A0A9N9P3K5</accession>
<dbReference type="GO" id="GO:0000981">
    <property type="term" value="F:DNA-binding transcription factor activity, RNA polymerase II-specific"/>
    <property type="evidence" value="ECO:0007669"/>
    <property type="project" value="InterPro"/>
</dbReference>
<name>A0A9N9P3K5_9GLOM</name>
<sequence>SLLSQRPCTYTTIACINCRKKHKKCSEAVTCTNYAKHNLECIFTNSGKKRGPKFKSKVCTYPHYLNARDNRRLPYGTQFFISSTQAHSHAQNAHLILSEYFNNLNQELGTSQSNSYNAIIQEIVFPPQADLNAEYTANINNQDTMNINFIDNLSPLLYNREFSNLSNSQYNGMQLFTIDSTQDNSPA</sequence>
<proteinExistence type="predicted"/>
<evidence type="ECO:0000259" key="1">
    <source>
        <dbReference type="SMART" id="SM00066"/>
    </source>
</evidence>
<dbReference type="AlphaFoldDB" id="A0A9N9P3K5"/>
<dbReference type="OrthoDB" id="3362851at2759"/>
<keyword evidence="3" id="KW-1185">Reference proteome</keyword>
<comment type="caution">
    <text evidence="2">The sequence shown here is derived from an EMBL/GenBank/DDBJ whole genome shotgun (WGS) entry which is preliminary data.</text>
</comment>
<gene>
    <name evidence="2" type="ORF">CPELLU_LOCUS16626</name>
</gene>
<dbReference type="SUPFAM" id="SSF57701">
    <property type="entry name" value="Zn2/Cys6 DNA-binding domain"/>
    <property type="match status" value="1"/>
</dbReference>
<evidence type="ECO:0000313" key="2">
    <source>
        <dbReference type="EMBL" id="CAG8784956.1"/>
    </source>
</evidence>
<feature type="domain" description="Zn(2)-C6 fungal-type" evidence="1">
    <location>
        <begin position="9"/>
        <end position="52"/>
    </location>
</feature>
<dbReference type="EMBL" id="CAJVQA010025116">
    <property type="protein sequence ID" value="CAG8784956.1"/>
    <property type="molecule type" value="Genomic_DNA"/>
</dbReference>
<reference evidence="2" key="1">
    <citation type="submission" date="2021-06" db="EMBL/GenBank/DDBJ databases">
        <authorList>
            <person name="Kallberg Y."/>
            <person name="Tangrot J."/>
            <person name="Rosling A."/>
        </authorList>
    </citation>
    <scope>NUCLEOTIDE SEQUENCE</scope>
    <source>
        <strain evidence="2">FL966</strain>
    </source>
</reference>
<protein>
    <submittedName>
        <fullName evidence="2">4047_t:CDS:1</fullName>
    </submittedName>
</protein>
<dbReference type="SMART" id="SM00066">
    <property type="entry name" value="GAL4"/>
    <property type="match status" value="1"/>
</dbReference>
<organism evidence="2 3">
    <name type="scientific">Cetraspora pellucida</name>
    <dbReference type="NCBI Taxonomy" id="1433469"/>
    <lineage>
        <taxon>Eukaryota</taxon>
        <taxon>Fungi</taxon>
        <taxon>Fungi incertae sedis</taxon>
        <taxon>Mucoromycota</taxon>
        <taxon>Glomeromycotina</taxon>
        <taxon>Glomeromycetes</taxon>
        <taxon>Diversisporales</taxon>
        <taxon>Gigasporaceae</taxon>
        <taxon>Cetraspora</taxon>
    </lineage>
</organism>
<dbReference type="Pfam" id="PF00172">
    <property type="entry name" value="Zn_clus"/>
    <property type="match status" value="1"/>
</dbReference>
<dbReference type="Gene3D" id="4.10.240.10">
    <property type="entry name" value="Zn(2)-C6 fungal-type DNA-binding domain"/>
    <property type="match status" value="1"/>
</dbReference>